<accession>A0A4P9Y6J0</accession>
<reference evidence="4" key="1">
    <citation type="journal article" date="2018" name="Nat. Microbiol.">
        <title>Leveraging single-cell genomics to expand the fungal tree of life.</title>
        <authorList>
            <person name="Ahrendt S.R."/>
            <person name="Quandt C.A."/>
            <person name="Ciobanu D."/>
            <person name="Clum A."/>
            <person name="Salamov A."/>
            <person name="Andreopoulos B."/>
            <person name="Cheng J.F."/>
            <person name="Woyke T."/>
            <person name="Pelin A."/>
            <person name="Henrissat B."/>
            <person name="Reynolds N.K."/>
            <person name="Benny G.L."/>
            <person name="Smith M.E."/>
            <person name="James T.Y."/>
            <person name="Grigoriev I.V."/>
        </authorList>
    </citation>
    <scope>NUCLEOTIDE SEQUENCE [LARGE SCALE GENOMIC DNA]</scope>
</reference>
<dbReference type="EMBL" id="KZ987799">
    <property type="protein sequence ID" value="RKP14716.1"/>
    <property type="molecule type" value="Genomic_DNA"/>
</dbReference>
<feature type="region of interest" description="Disordered" evidence="2">
    <location>
        <begin position="294"/>
        <end position="326"/>
    </location>
</feature>
<feature type="region of interest" description="Disordered" evidence="2">
    <location>
        <begin position="1"/>
        <end position="47"/>
    </location>
</feature>
<evidence type="ECO:0000313" key="3">
    <source>
        <dbReference type="EMBL" id="RKP14716.1"/>
    </source>
</evidence>
<evidence type="ECO:0000313" key="4">
    <source>
        <dbReference type="Proteomes" id="UP000267251"/>
    </source>
</evidence>
<gene>
    <name evidence="3" type="ORF">BJ684DRAFT_18898</name>
</gene>
<keyword evidence="4" id="KW-1185">Reference proteome</keyword>
<dbReference type="Proteomes" id="UP000267251">
    <property type="component" value="Unassembled WGS sequence"/>
</dbReference>
<sequence>MQPDTPPSVPISSSLAGPVRSGRQAPKMRSAGVQTEGSDEEVMSALLDPTGKKVDRVKERVLTSIRDIETLELALEREKTEGIRELAQLQTEVEGLREASQKVDNRSARRTEDRITALHGQVKALTTRRQVQEREMRRLREERLRLERKEAELRAQVERLKAQAKAKEAAETERRARVKAVRQREADRIEEEREEAEKRLEALSHEVSVLAKALDEGKFQEKIVELEDRRSKAYERRDEIQRERAELSASIQPRTEEEMAEAIRLLERRVDEKRRFAEGEIAFVERLWEEVQKADGGLMDGERPMDDEKSMEGEESMEDGGKDEAR</sequence>
<protein>
    <submittedName>
        <fullName evidence="3">Uncharacterized protein</fullName>
    </submittedName>
</protein>
<name>A0A4P9Y6J0_9FUNG</name>
<evidence type="ECO:0000256" key="2">
    <source>
        <dbReference type="SAM" id="MobiDB-lite"/>
    </source>
</evidence>
<dbReference type="OrthoDB" id="10667720at2759"/>
<dbReference type="AlphaFoldDB" id="A0A4P9Y6J0"/>
<keyword evidence="1" id="KW-0175">Coiled coil</keyword>
<proteinExistence type="predicted"/>
<evidence type="ECO:0000256" key="1">
    <source>
        <dbReference type="SAM" id="Coils"/>
    </source>
</evidence>
<feature type="coiled-coil region" evidence="1">
    <location>
        <begin position="79"/>
        <end position="250"/>
    </location>
</feature>
<organism evidence="3 4">
    <name type="scientific">Piptocephalis cylindrospora</name>
    <dbReference type="NCBI Taxonomy" id="1907219"/>
    <lineage>
        <taxon>Eukaryota</taxon>
        <taxon>Fungi</taxon>
        <taxon>Fungi incertae sedis</taxon>
        <taxon>Zoopagomycota</taxon>
        <taxon>Zoopagomycotina</taxon>
        <taxon>Zoopagomycetes</taxon>
        <taxon>Zoopagales</taxon>
        <taxon>Piptocephalidaceae</taxon>
        <taxon>Piptocephalis</taxon>
    </lineage>
</organism>
<feature type="compositionally biased region" description="Basic and acidic residues" evidence="2">
    <location>
        <begin position="300"/>
        <end position="312"/>
    </location>
</feature>